<dbReference type="Pfam" id="PF00271">
    <property type="entry name" value="Helicase_C"/>
    <property type="match status" value="1"/>
</dbReference>
<dbReference type="SMART" id="SM00487">
    <property type="entry name" value="DEXDc"/>
    <property type="match status" value="1"/>
</dbReference>
<evidence type="ECO:0000256" key="10">
    <source>
        <dbReference type="ARBA" id="ARBA00047984"/>
    </source>
</evidence>
<organism evidence="15 16">
    <name type="scientific">Schizosaccharomyces octosporus (strain yFS286)</name>
    <name type="common">Fission yeast</name>
    <name type="synonym">Octosporomyces octosporus</name>
    <dbReference type="NCBI Taxonomy" id="483514"/>
    <lineage>
        <taxon>Eukaryota</taxon>
        <taxon>Fungi</taxon>
        <taxon>Dikarya</taxon>
        <taxon>Ascomycota</taxon>
        <taxon>Taphrinomycotina</taxon>
        <taxon>Schizosaccharomycetes</taxon>
        <taxon>Schizosaccharomycetales</taxon>
        <taxon>Schizosaccharomycetaceae</taxon>
        <taxon>Schizosaccharomyces</taxon>
    </lineage>
</organism>
<dbReference type="AlphaFoldDB" id="S9RDR9"/>
<evidence type="ECO:0000256" key="6">
    <source>
        <dbReference type="ARBA" id="ARBA00022806"/>
    </source>
</evidence>
<dbReference type="VEuPathDB" id="FungiDB:SOCG_04911"/>
<dbReference type="InterPro" id="IPR014001">
    <property type="entry name" value="Helicase_ATP-bd"/>
</dbReference>
<feature type="domain" description="Helicase C-terminal" evidence="14">
    <location>
        <begin position="630"/>
        <end position="803"/>
    </location>
</feature>
<dbReference type="Pfam" id="PF07717">
    <property type="entry name" value="OB_NTP_bind"/>
    <property type="match status" value="1"/>
</dbReference>
<dbReference type="GO" id="GO:0071013">
    <property type="term" value="C:catalytic step 2 spliceosome"/>
    <property type="evidence" value="ECO:0007669"/>
    <property type="project" value="TreeGrafter"/>
</dbReference>
<evidence type="ECO:0000256" key="1">
    <source>
        <dbReference type="ARBA" id="ARBA00004123"/>
    </source>
</evidence>
<evidence type="ECO:0000256" key="8">
    <source>
        <dbReference type="ARBA" id="ARBA00023187"/>
    </source>
</evidence>
<evidence type="ECO:0000313" key="16">
    <source>
        <dbReference type="Proteomes" id="UP000016088"/>
    </source>
</evidence>
<proteinExistence type="predicted"/>
<dbReference type="Proteomes" id="UP000016088">
    <property type="component" value="Unassembled WGS sequence"/>
</dbReference>
<dbReference type="EMBL" id="KE503207">
    <property type="protein sequence ID" value="EPX72219.1"/>
    <property type="molecule type" value="Genomic_DNA"/>
</dbReference>
<keyword evidence="16" id="KW-1185">Reference proteome</keyword>
<keyword evidence="11" id="KW-0175">Coiled coil</keyword>
<keyword evidence="4" id="KW-0547">Nucleotide-binding</keyword>
<evidence type="ECO:0000256" key="4">
    <source>
        <dbReference type="ARBA" id="ARBA00022741"/>
    </source>
</evidence>
<evidence type="ECO:0000256" key="2">
    <source>
        <dbReference type="ARBA" id="ARBA00012552"/>
    </source>
</evidence>
<keyword evidence="6 15" id="KW-0347">Helicase</keyword>
<dbReference type="GO" id="GO:0071006">
    <property type="term" value="C:U2-type catalytic step 1 spliceosome"/>
    <property type="evidence" value="ECO:0007669"/>
    <property type="project" value="UniProtKB-ARBA"/>
</dbReference>
<dbReference type="Pfam" id="PF00270">
    <property type="entry name" value="DEAD"/>
    <property type="match status" value="1"/>
</dbReference>
<dbReference type="PROSITE" id="PS51194">
    <property type="entry name" value="HELICASE_CTER"/>
    <property type="match status" value="1"/>
</dbReference>
<evidence type="ECO:0000313" key="15">
    <source>
        <dbReference type="EMBL" id="EPX72219.1"/>
    </source>
</evidence>
<dbReference type="GO" id="GO:0006397">
    <property type="term" value="P:mRNA processing"/>
    <property type="evidence" value="ECO:0007669"/>
    <property type="project" value="UniProtKB-KW"/>
</dbReference>
<feature type="compositionally biased region" description="Basic and acidic residues" evidence="12">
    <location>
        <begin position="178"/>
        <end position="203"/>
    </location>
</feature>
<dbReference type="Gene3D" id="1.20.120.1080">
    <property type="match status" value="1"/>
</dbReference>
<dbReference type="RefSeq" id="XP_013019512.1">
    <property type="nucleotide sequence ID" value="XM_013164058.1"/>
</dbReference>
<dbReference type="GO" id="GO:0003723">
    <property type="term" value="F:RNA binding"/>
    <property type="evidence" value="ECO:0007669"/>
    <property type="project" value="TreeGrafter"/>
</dbReference>
<dbReference type="InterPro" id="IPR048333">
    <property type="entry name" value="HA2_WH"/>
</dbReference>
<evidence type="ECO:0000256" key="3">
    <source>
        <dbReference type="ARBA" id="ARBA00022664"/>
    </source>
</evidence>
<evidence type="ECO:0000256" key="12">
    <source>
        <dbReference type="SAM" id="MobiDB-lite"/>
    </source>
</evidence>
<feature type="region of interest" description="Disordered" evidence="12">
    <location>
        <begin position="102"/>
        <end position="217"/>
    </location>
</feature>
<accession>S9RDR9</accession>
<feature type="domain" description="Helicase ATP-binding" evidence="13">
    <location>
        <begin position="441"/>
        <end position="605"/>
    </location>
</feature>
<dbReference type="OMA" id="PLDPMMS"/>
<sequence length="1066" mass="122439">MSLEQYVSDQAIALLGMSEPSVVEYIIAEASSSRSSQELFQKLVGFGMEEHNTKVHEFAHSLYSRIPKNKGKLSDETYSYRKKRQREILQMENQNAKYELLLEPQQAERSKSLPSSDSRKRKERRKEHKQDLLIRKHGDDEWQSDEYESEEENSNIATNPEKHFPERSHLPESNPSPKHNEDDERMDDVKEREEFEERLRQRDLNASTRDLVEDYSSKLSSDEIALRNLADDPESREKLAAELRKKSRRHYLKPRAQQQLELLRREIKDEELLFSDEQLTKREIHELEKKKELLRIAEERMNLSAQAAEYRMPEDYFTEQGKLDRRRKEAVLHQRYTDANDDRQSATPFGAAEQAQWESQQISKALVYEDNMKAPTQEKQFDYVFDDSQKIDFLLESNMPGKSEPGAEASAPALSQAEIKAISMEESRKSLPVYAFKDDLLKAIEAYQVLLVVAETGSGKTTQLPQFLHDAGYTKNNKKICCTQPRRVAAMSVAARVANEMDVRLGQEVGYTIRFENNTSEKTVIKYLTDGMLLREFLNEPDLASYSVIIIDEAHERTLHTDILFGLVKDIARFRPDLKVLVSSATIDAAKFSSYFDEAPVFYIPGRRFPVDIYYTPQPEANYIQAAITTILQIHTTQQAGDILVFLTGQDEIEVMSENIQELCKILGKRIPEIILCPIYANLPSELQAKIFEPTPPGARKVVLATNIAETSITIDGVNYVIDSGFVKQNVYNPRTGMESLVSVPCSRASADQRAGRAGRVGPGKCFRLYTRWTYNNELDMVTSPEIQRTNLTNIVLLLKSLGINNLLDFDFMDSPPPETLMRSLELLYALGALNNRGELTKLGRQMAEFPTDPMLSKSLIASASYGCVEEVLSIIAMLGESASLFYRPKDRIMEADKSRMNFVQPGGDHLTLLRIWNEWVDTDFSYQWSRENFLQYKSLCRARDVRDQLANLCNRVEIELTTNSADSLMPIQKAITAGYFSNAARLDRTGDSYRTVKSNQTVYVHPSSTLVEKKPKIIIYYELVLTSKEYCRQVMQIQPEWLLEISPHYFKPENIEEMYKSKKRR</sequence>
<dbReference type="GO" id="GO:0008380">
    <property type="term" value="P:RNA splicing"/>
    <property type="evidence" value="ECO:0007669"/>
    <property type="project" value="UniProtKB-KW"/>
</dbReference>
<reference evidence="15 16" key="1">
    <citation type="journal article" date="2011" name="Science">
        <title>Comparative functional genomics of the fission yeasts.</title>
        <authorList>
            <person name="Rhind N."/>
            <person name="Chen Z."/>
            <person name="Yassour M."/>
            <person name="Thompson D.A."/>
            <person name="Haas B.J."/>
            <person name="Habib N."/>
            <person name="Wapinski I."/>
            <person name="Roy S."/>
            <person name="Lin M.F."/>
            <person name="Heiman D.I."/>
            <person name="Young S.K."/>
            <person name="Furuya K."/>
            <person name="Guo Y."/>
            <person name="Pidoux A."/>
            <person name="Chen H.M."/>
            <person name="Robbertse B."/>
            <person name="Goldberg J.M."/>
            <person name="Aoki K."/>
            <person name="Bayne E.H."/>
            <person name="Berlin A.M."/>
            <person name="Desjardins C.A."/>
            <person name="Dobbs E."/>
            <person name="Dukaj L."/>
            <person name="Fan L."/>
            <person name="FitzGerald M.G."/>
            <person name="French C."/>
            <person name="Gujja S."/>
            <person name="Hansen K."/>
            <person name="Keifenheim D."/>
            <person name="Levin J.Z."/>
            <person name="Mosher R.A."/>
            <person name="Mueller C.A."/>
            <person name="Pfiffner J."/>
            <person name="Priest M."/>
            <person name="Russ C."/>
            <person name="Smialowska A."/>
            <person name="Swoboda P."/>
            <person name="Sykes S.M."/>
            <person name="Vaughn M."/>
            <person name="Vengrova S."/>
            <person name="Yoder R."/>
            <person name="Zeng Q."/>
            <person name="Allshire R."/>
            <person name="Baulcombe D."/>
            <person name="Birren B.W."/>
            <person name="Brown W."/>
            <person name="Ekwall K."/>
            <person name="Kellis M."/>
            <person name="Leatherwood J."/>
            <person name="Levin H."/>
            <person name="Margalit H."/>
            <person name="Martienssen R."/>
            <person name="Nieduszynski C.A."/>
            <person name="Spatafora J.W."/>
            <person name="Friedman N."/>
            <person name="Dalgaard J.Z."/>
            <person name="Baumann P."/>
            <person name="Niki H."/>
            <person name="Regev A."/>
            <person name="Nusbaum C."/>
        </authorList>
    </citation>
    <scope>NUCLEOTIDE SEQUENCE [LARGE SCALE GENOMIC DNA]</scope>
    <source>
        <strain evidence="16">yFS286</strain>
    </source>
</reference>
<dbReference type="GO" id="GO:0016787">
    <property type="term" value="F:hydrolase activity"/>
    <property type="evidence" value="ECO:0007669"/>
    <property type="project" value="UniProtKB-KW"/>
</dbReference>
<feature type="compositionally biased region" description="Basic and acidic residues" evidence="12">
    <location>
        <begin position="160"/>
        <end position="170"/>
    </location>
</feature>
<dbReference type="Pfam" id="PF21010">
    <property type="entry name" value="HA2_C"/>
    <property type="match status" value="1"/>
</dbReference>
<dbReference type="InterPro" id="IPR007502">
    <property type="entry name" value="Helicase-assoc_dom"/>
</dbReference>
<dbReference type="PANTHER" id="PTHR18934">
    <property type="entry name" value="ATP-DEPENDENT RNA HELICASE"/>
    <property type="match status" value="1"/>
</dbReference>
<keyword evidence="7" id="KW-0067">ATP-binding</keyword>
<dbReference type="EC" id="3.6.4.13" evidence="2"/>
<comment type="subcellular location">
    <subcellularLocation>
        <location evidence="1">Nucleus</location>
    </subcellularLocation>
</comment>
<keyword evidence="3" id="KW-0507">mRNA processing</keyword>
<evidence type="ECO:0000256" key="5">
    <source>
        <dbReference type="ARBA" id="ARBA00022801"/>
    </source>
</evidence>
<evidence type="ECO:0000256" key="11">
    <source>
        <dbReference type="SAM" id="Coils"/>
    </source>
</evidence>
<evidence type="ECO:0000256" key="9">
    <source>
        <dbReference type="ARBA" id="ARBA00023242"/>
    </source>
</evidence>
<evidence type="ECO:0000259" key="13">
    <source>
        <dbReference type="PROSITE" id="PS51192"/>
    </source>
</evidence>
<keyword evidence="5" id="KW-0378">Hydrolase</keyword>
<dbReference type="eggNOG" id="KOG0925">
    <property type="taxonomic scope" value="Eukaryota"/>
</dbReference>
<dbReference type="HOGENOM" id="CLU_001832_7_0_1"/>
<dbReference type="SMART" id="SM00490">
    <property type="entry name" value="HELICc"/>
    <property type="match status" value="1"/>
</dbReference>
<dbReference type="PROSITE" id="PS00690">
    <property type="entry name" value="DEAH_ATP_HELICASE"/>
    <property type="match status" value="1"/>
</dbReference>
<feature type="compositionally biased region" description="Acidic residues" evidence="12">
    <location>
        <begin position="141"/>
        <end position="153"/>
    </location>
</feature>
<dbReference type="eggNOG" id="KOG0923">
    <property type="taxonomic scope" value="Eukaryota"/>
</dbReference>
<dbReference type="CDD" id="cd18791">
    <property type="entry name" value="SF2_C_RHA"/>
    <property type="match status" value="1"/>
</dbReference>
<dbReference type="Gene3D" id="3.40.50.300">
    <property type="entry name" value="P-loop containing nucleotide triphosphate hydrolases"/>
    <property type="match status" value="2"/>
</dbReference>
<keyword evidence="8" id="KW-0508">mRNA splicing</keyword>
<dbReference type="GO" id="GO:0005524">
    <property type="term" value="F:ATP binding"/>
    <property type="evidence" value="ECO:0007669"/>
    <property type="project" value="UniProtKB-KW"/>
</dbReference>
<dbReference type="InterPro" id="IPR027417">
    <property type="entry name" value="P-loop_NTPase"/>
</dbReference>
<dbReference type="FunFam" id="1.20.120.1080:FF:000001">
    <property type="entry name" value="Pre-mRNA-splicing factor ATP-dependent RNA helicase"/>
    <property type="match status" value="1"/>
</dbReference>
<gene>
    <name evidence="15" type="ORF">SOCG_04911</name>
</gene>
<dbReference type="FunFam" id="3.40.50.300:FF:000007">
    <property type="entry name" value="Pre-mRNA-splicing factor ATP-dependent RNA helicase"/>
    <property type="match status" value="1"/>
</dbReference>
<evidence type="ECO:0000256" key="7">
    <source>
        <dbReference type="ARBA" id="ARBA00022840"/>
    </source>
</evidence>
<dbReference type="GO" id="GO:0003724">
    <property type="term" value="F:RNA helicase activity"/>
    <property type="evidence" value="ECO:0007669"/>
    <property type="project" value="UniProtKB-EC"/>
</dbReference>
<dbReference type="InterPro" id="IPR002464">
    <property type="entry name" value="DNA/RNA_helicase_DEAH_CS"/>
</dbReference>
<dbReference type="InterPro" id="IPR011709">
    <property type="entry name" value="DEAD-box_helicase_OB_fold"/>
</dbReference>
<dbReference type="GeneID" id="25033871"/>
<feature type="coiled-coil region" evidence="11">
    <location>
        <begin position="253"/>
        <end position="297"/>
    </location>
</feature>
<name>S9RDR9_SCHOY</name>
<dbReference type="OrthoDB" id="10253254at2759"/>
<dbReference type="Pfam" id="PF04408">
    <property type="entry name" value="WHD_HA2"/>
    <property type="match status" value="1"/>
</dbReference>
<dbReference type="InterPro" id="IPR001650">
    <property type="entry name" value="Helicase_C-like"/>
</dbReference>
<dbReference type="SMART" id="SM00847">
    <property type="entry name" value="HA2"/>
    <property type="match status" value="1"/>
</dbReference>
<evidence type="ECO:0000259" key="14">
    <source>
        <dbReference type="PROSITE" id="PS51194"/>
    </source>
</evidence>
<dbReference type="PROSITE" id="PS51192">
    <property type="entry name" value="HELICASE_ATP_BIND_1"/>
    <property type="match status" value="1"/>
</dbReference>
<dbReference type="FunFam" id="3.40.50.300:FF:000726">
    <property type="entry name" value="Pre-mRNA-splicing factor ATP-dependent RNA helicase"/>
    <property type="match status" value="1"/>
</dbReference>
<dbReference type="SUPFAM" id="SSF52540">
    <property type="entry name" value="P-loop containing nucleoside triphosphate hydrolases"/>
    <property type="match status" value="1"/>
</dbReference>
<dbReference type="InterPro" id="IPR011545">
    <property type="entry name" value="DEAD/DEAH_box_helicase_dom"/>
</dbReference>
<feature type="compositionally biased region" description="Basic and acidic residues" evidence="12">
    <location>
        <begin position="128"/>
        <end position="140"/>
    </location>
</feature>
<dbReference type="PANTHER" id="PTHR18934:SF83">
    <property type="entry name" value="PRE-MRNA-SPLICING FACTOR ATP-DEPENDENT RNA HELICASE DHX16"/>
    <property type="match status" value="1"/>
</dbReference>
<keyword evidence="9" id="KW-0539">Nucleus</keyword>
<protein>
    <recommendedName>
        <fullName evidence="2">RNA helicase</fullName>
        <ecNumber evidence="2">3.6.4.13</ecNumber>
    </recommendedName>
</protein>
<comment type="catalytic activity">
    <reaction evidence="10">
        <text>ATP + H2O = ADP + phosphate + H(+)</text>
        <dbReference type="Rhea" id="RHEA:13065"/>
        <dbReference type="ChEBI" id="CHEBI:15377"/>
        <dbReference type="ChEBI" id="CHEBI:15378"/>
        <dbReference type="ChEBI" id="CHEBI:30616"/>
        <dbReference type="ChEBI" id="CHEBI:43474"/>
        <dbReference type="ChEBI" id="CHEBI:456216"/>
        <dbReference type="EC" id="3.6.4.13"/>
    </reaction>
</comment>